<keyword evidence="3" id="KW-0408">Iron</keyword>
<keyword evidence="5" id="KW-1185">Reference proteome</keyword>
<evidence type="ECO:0000256" key="1">
    <source>
        <dbReference type="ARBA" id="ARBA00010617"/>
    </source>
</evidence>
<evidence type="ECO:0008006" key="6">
    <source>
        <dbReference type="Google" id="ProtNLM"/>
    </source>
</evidence>
<evidence type="ECO:0000313" key="5">
    <source>
        <dbReference type="Proteomes" id="UP001634394"/>
    </source>
</evidence>
<comment type="caution">
    <text evidence="4">The sequence shown here is derived from an EMBL/GenBank/DDBJ whole genome shotgun (WGS) entry which is preliminary data.</text>
</comment>
<evidence type="ECO:0000256" key="2">
    <source>
        <dbReference type="ARBA" id="ARBA00022723"/>
    </source>
</evidence>
<dbReference type="Pfam" id="PF00067">
    <property type="entry name" value="p450"/>
    <property type="match status" value="1"/>
</dbReference>
<dbReference type="InterPro" id="IPR001128">
    <property type="entry name" value="Cyt_P450"/>
</dbReference>
<dbReference type="InterPro" id="IPR036396">
    <property type="entry name" value="Cyt_P450_sf"/>
</dbReference>
<dbReference type="PANTHER" id="PTHR24300">
    <property type="entry name" value="CYTOCHROME P450 508A4-RELATED"/>
    <property type="match status" value="1"/>
</dbReference>
<dbReference type="GO" id="GO:0046872">
    <property type="term" value="F:metal ion binding"/>
    <property type="evidence" value="ECO:0007669"/>
    <property type="project" value="UniProtKB-KW"/>
</dbReference>
<dbReference type="InterPro" id="IPR050182">
    <property type="entry name" value="Cytochrome_P450_fam2"/>
</dbReference>
<evidence type="ECO:0000256" key="3">
    <source>
        <dbReference type="ARBA" id="ARBA00023004"/>
    </source>
</evidence>
<comment type="similarity">
    <text evidence="1">Belongs to the cytochrome P450 family.</text>
</comment>
<gene>
    <name evidence="4" type="ORF">ACJMK2_008646</name>
</gene>
<dbReference type="EMBL" id="JBJQND010000011">
    <property type="protein sequence ID" value="KAL3862693.1"/>
    <property type="molecule type" value="Genomic_DNA"/>
</dbReference>
<dbReference type="PANTHER" id="PTHR24300:SF397">
    <property type="entry name" value="CYTOCHROME P450 2U1"/>
    <property type="match status" value="1"/>
</dbReference>
<dbReference type="AlphaFoldDB" id="A0ABD3VQ82"/>
<proteinExistence type="inferred from homology"/>
<dbReference type="Proteomes" id="UP001634394">
    <property type="component" value="Unassembled WGS sequence"/>
</dbReference>
<keyword evidence="2" id="KW-0479">Metal-binding</keyword>
<reference evidence="4 5" key="1">
    <citation type="submission" date="2024-11" db="EMBL/GenBank/DDBJ databases">
        <title>Chromosome-level genome assembly of the freshwater bivalve Anodonta woodiana.</title>
        <authorList>
            <person name="Chen X."/>
        </authorList>
    </citation>
    <scope>NUCLEOTIDE SEQUENCE [LARGE SCALE GENOMIC DNA]</scope>
    <source>
        <strain evidence="4">MN2024</strain>
        <tissue evidence="4">Gills</tissue>
    </source>
</reference>
<evidence type="ECO:0000313" key="4">
    <source>
        <dbReference type="EMBL" id="KAL3862693.1"/>
    </source>
</evidence>
<protein>
    <recommendedName>
        <fullName evidence="6">Cytochrome P450</fullName>
    </recommendedName>
</protein>
<dbReference type="SUPFAM" id="SSF48264">
    <property type="entry name" value="Cytochrome P450"/>
    <property type="match status" value="1"/>
</dbReference>
<sequence length="80" mass="9018">MDLFLAGTETTSTTVNWASFYLATRPDIQSRIFEEIKGIVGTERLLSLQEKESCLRGGIHNGSLENEQHRYYQCTACSSN</sequence>
<organism evidence="4 5">
    <name type="scientific">Sinanodonta woodiana</name>
    <name type="common">Chinese pond mussel</name>
    <name type="synonym">Anodonta woodiana</name>
    <dbReference type="NCBI Taxonomy" id="1069815"/>
    <lineage>
        <taxon>Eukaryota</taxon>
        <taxon>Metazoa</taxon>
        <taxon>Spiralia</taxon>
        <taxon>Lophotrochozoa</taxon>
        <taxon>Mollusca</taxon>
        <taxon>Bivalvia</taxon>
        <taxon>Autobranchia</taxon>
        <taxon>Heteroconchia</taxon>
        <taxon>Palaeoheterodonta</taxon>
        <taxon>Unionida</taxon>
        <taxon>Unionoidea</taxon>
        <taxon>Unionidae</taxon>
        <taxon>Unioninae</taxon>
        <taxon>Sinanodonta</taxon>
    </lineage>
</organism>
<name>A0ABD3VQ82_SINWO</name>
<accession>A0ABD3VQ82</accession>
<dbReference type="Gene3D" id="1.10.630.10">
    <property type="entry name" value="Cytochrome P450"/>
    <property type="match status" value="1"/>
</dbReference>